<reference evidence="7 8" key="1">
    <citation type="submission" date="2025-04" db="UniProtKB">
        <authorList>
            <consortium name="RefSeq"/>
        </authorList>
    </citation>
    <scope>IDENTIFICATION</scope>
    <source>
        <tissue evidence="7 8">Sperm</tissue>
    </source>
</reference>
<name>A0AAJ7THR8_PETMA</name>
<evidence type="ECO:0000313" key="6">
    <source>
        <dbReference type="Proteomes" id="UP001318040"/>
    </source>
</evidence>
<organism evidence="6 8">
    <name type="scientific">Petromyzon marinus</name>
    <name type="common">Sea lamprey</name>
    <dbReference type="NCBI Taxonomy" id="7757"/>
    <lineage>
        <taxon>Eukaryota</taxon>
        <taxon>Metazoa</taxon>
        <taxon>Chordata</taxon>
        <taxon>Craniata</taxon>
        <taxon>Vertebrata</taxon>
        <taxon>Cyclostomata</taxon>
        <taxon>Hyperoartia</taxon>
        <taxon>Petromyzontiformes</taxon>
        <taxon>Petromyzontidae</taxon>
        <taxon>Petromyzon</taxon>
    </lineage>
</organism>
<evidence type="ECO:0000313" key="8">
    <source>
        <dbReference type="RefSeq" id="XP_032817155.1"/>
    </source>
</evidence>
<feature type="domain" description="DED" evidence="4">
    <location>
        <begin position="7"/>
        <end position="77"/>
    </location>
</feature>
<dbReference type="GO" id="GO:0006915">
    <property type="term" value="P:apoptotic process"/>
    <property type="evidence" value="ECO:0007669"/>
    <property type="project" value="UniProtKB-KW"/>
</dbReference>
<gene>
    <name evidence="7 8" type="primary">LOC116946240</name>
</gene>
<feature type="domain" description="Caspase family p20" evidence="5">
    <location>
        <begin position="305"/>
        <end position="416"/>
    </location>
</feature>
<dbReference type="KEGG" id="pmrn:116946240"/>
<dbReference type="SMART" id="SM00115">
    <property type="entry name" value="CASc"/>
    <property type="match status" value="1"/>
</dbReference>
<dbReference type="PANTHER" id="PTHR48169">
    <property type="entry name" value="DED DOMAIN-CONTAINING PROTEIN"/>
    <property type="match status" value="1"/>
</dbReference>
<dbReference type="AlphaFoldDB" id="A0AAJ7THR8"/>
<keyword evidence="2" id="KW-0053">Apoptosis</keyword>
<protein>
    <submittedName>
        <fullName evidence="7 8">Caspase-8-like isoform X1</fullName>
    </submittedName>
</protein>
<dbReference type="InterPro" id="IPR029030">
    <property type="entry name" value="Caspase-like_dom_sf"/>
</dbReference>
<evidence type="ECO:0000259" key="4">
    <source>
        <dbReference type="PROSITE" id="PS50168"/>
    </source>
</evidence>
<dbReference type="SUPFAM" id="SSF52129">
    <property type="entry name" value="Caspase-like"/>
    <property type="match status" value="1"/>
</dbReference>
<dbReference type="GO" id="GO:0006508">
    <property type="term" value="P:proteolysis"/>
    <property type="evidence" value="ECO:0007669"/>
    <property type="project" value="InterPro"/>
</dbReference>
<dbReference type="RefSeq" id="XP_032817147.1">
    <property type="nucleotide sequence ID" value="XM_032961256.1"/>
</dbReference>
<dbReference type="Pfam" id="PF00656">
    <property type="entry name" value="Peptidase_C14"/>
    <property type="match status" value="1"/>
</dbReference>
<dbReference type="InterPro" id="IPR015917">
    <property type="entry name" value="Pept_C14A"/>
</dbReference>
<evidence type="ECO:0000256" key="3">
    <source>
        <dbReference type="ARBA" id="ARBA00022737"/>
    </source>
</evidence>
<dbReference type="Gene3D" id="3.40.50.1460">
    <property type="match status" value="1"/>
</dbReference>
<dbReference type="InterPro" id="IPR001875">
    <property type="entry name" value="DED_dom"/>
</dbReference>
<dbReference type="SMART" id="SM00031">
    <property type="entry name" value="DED"/>
    <property type="match status" value="2"/>
</dbReference>
<dbReference type="PROSITE" id="PS50208">
    <property type="entry name" value="CASPASE_P20"/>
    <property type="match status" value="1"/>
</dbReference>
<dbReference type="RefSeq" id="XP_032817155.1">
    <property type="nucleotide sequence ID" value="XM_032961264.1"/>
</dbReference>
<dbReference type="InterPro" id="IPR001309">
    <property type="entry name" value="Pept_C14_p20"/>
</dbReference>
<dbReference type="PROSITE" id="PS50168">
    <property type="entry name" value="DED"/>
    <property type="match status" value="2"/>
</dbReference>
<proteinExistence type="inferred from homology"/>
<dbReference type="GO" id="GO:0004197">
    <property type="term" value="F:cysteine-type endopeptidase activity"/>
    <property type="evidence" value="ECO:0007669"/>
    <property type="project" value="InterPro"/>
</dbReference>
<dbReference type="Pfam" id="PF01335">
    <property type="entry name" value="DED"/>
    <property type="match status" value="1"/>
</dbReference>
<dbReference type="InterPro" id="IPR011029">
    <property type="entry name" value="DEATH-like_dom_sf"/>
</dbReference>
<dbReference type="SUPFAM" id="SSF47986">
    <property type="entry name" value="DEATH domain"/>
    <property type="match status" value="2"/>
</dbReference>
<evidence type="ECO:0000313" key="7">
    <source>
        <dbReference type="RefSeq" id="XP_032817147.1"/>
    </source>
</evidence>
<feature type="domain" description="DED" evidence="4">
    <location>
        <begin position="102"/>
        <end position="180"/>
    </location>
</feature>
<keyword evidence="3" id="KW-0677">Repeat</keyword>
<evidence type="ECO:0000256" key="2">
    <source>
        <dbReference type="ARBA" id="ARBA00022703"/>
    </source>
</evidence>
<dbReference type="PRINTS" id="PR00376">
    <property type="entry name" value="IL1BCENZYME"/>
</dbReference>
<dbReference type="InterPro" id="IPR011600">
    <property type="entry name" value="Pept_C14_caspase"/>
</dbReference>
<evidence type="ECO:0000259" key="5">
    <source>
        <dbReference type="PROSITE" id="PS50208"/>
    </source>
</evidence>
<sequence>MASLTMSHRLELQRLSEQLSEEEVSSLRFLCRDELPTWASLPTAELLMALFQMGGIGQLTAKLSALHRHDLLRRLGIHNAQMAGGANNVDYGTVATSRTGSSYREFLVELNEGISNDELSSMKYCLQDDLPQNRLNNVNSLLELCHLLEEQGQLSSDNLSMLEQCFEIAERHDLKKKLNRFKLKSPAGSERAADPATYLRMPSAERVYVNAHPASLPDQLMHRGAHNRQIGGRGVQMVEKPYNSGCSSVRGIAGPLMSQYPNAYPHTPMRQQIPVRSSVVQASRDRPNAPSSSILETDCYPMAQPLGLCLLVVNIQGLRNTDALYKDADNIRTAFSNLGFEIMIFHDLSSMDLRNLQSFCPFKKMHSCFVCFVLGKGTDSDINGTDGIPVSIEMLSMNFNGQHCPALVGKPKLFFILTVMVAGTLYGQSLQVDSSGGAHYDDYLEADGPGIPINADVLECKHVVEEEACSRKDKSDGTPFIKHLTKCLSELWPMGHDLLEVLTEVNRRVSVCNQGLQQRPPKLSNTMRKRLILPQTQGSLKQIS</sequence>
<dbReference type="GO" id="GO:0042981">
    <property type="term" value="P:regulation of apoptotic process"/>
    <property type="evidence" value="ECO:0007669"/>
    <property type="project" value="InterPro"/>
</dbReference>
<comment type="similarity">
    <text evidence="1">Belongs to the peptidase C14A family.</text>
</comment>
<dbReference type="GO" id="GO:0005737">
    <property type="term" value="C:cytoplasm"/>
    <property type="evidence" value="ECO:0007669"/>
    <property type="project" value="UniProtKB-ARBA"/>
</dbReference>
<keyword evidence="6" id="KW-1185">Reference proteome</keyword>
<evidence type="ECO:0000256" key="1">
    <source>
        <dbReference type="ARBA" id="ARBA00010134"/>
    </source>
</evidence>
<accession>A0AAJ7THR8</accession>
<dbReference type="PANTHER" id="PTHR48169:SF7">
    <property type="entry name" value="CASPASE 10"/>
    <property type="match status" value="1"/>
</dbReference>
<dbReference type="Proteomes" id="UP001318040">
    <property type="component" value="Chromosome 2"/>
</dbReference>
<dbReference type="Gene3D" id="1.10.533.10">
    <property type="entry name" value="Death Domain, Fas"/>
    <property type="match status" value="2"/>
</dbReference>